<evidence type="ECO:0000313" key="2">
    <source>
        <dbReference type="EMBL" id="KAF6761150.1"/>
    </source>
</evidence>
<evidence type="ECO:0008006" key="4">
    <source>
        <dbReference type="Google" id="ProtNLM"/>
    </source>
</evidence>
<comment type="caution">
    <text evidence="2">The sequence shown here is derived from an EMBL/GenBank/DDBJ whole genome shotgun (WGS) entry which is preliminary data.</text>
</comment>
<feature type="region of interest" description="Disordered" evidence="1">
    <location>
        <begin position="212"/>
        <end position="240"/>
    </location>
</feature>
<evidence type="ECO:0000313" key="3">
    <source>
        <dbReference type="Proteomes" id="UP000521943"/>
    </source>
</evidence>
<reference evidence="2 3" key="1">
    <citation type="submission" date="2020-07" db="EMBL/GenBank/DDBJ databases">
        <title>Comparative genomics of pyrophilous fungi reveals a link between fire events and developmental genes.</title>
        <authorList>
            <consortium name="DOE Joint Genome Institute"/>
            <person name="Steindorff A.S."/>
            <person name="Carver A."/>
            <person name="Calhoun S."/>
            <person name="Stillman K."/>
            <person name="Liu H."/>
            <person name="Lipzen A."/>
            <person name="Pangilinan J."/>
            <person name="Labutti K."/>
            <person name="Bruns T.D."/>
            <person name="Grigoriev I.V."/>
        </authorList>
    </citation>
    <scope>NUCLEOTIDE SEQUENCE [LARGE SCALE GENOMIC DNA]</scope>
    <source>
        <strain evidence="2 3">CBS 144469</strain>
    </source>
</reference>
<protein>
    <recommendedName>
        <fullName evidence="4">Sld7 C-terminal domain-containing protein</fullName>
    </recommendedName>
</protein>
<evidence type="ECO:0000256" key="1">
    <source>
        <dbReference type="SAM" id="MobiDB-lite"/>
    </source>
</evidence>
<dbReference type="OrthoDB" id="5599874at2759"/>
<feature type="compositionally biased region" description="Basic and acidic residues" evidence="1">
    <location>
        <begin position="313"/>
        <end position="328"/>
    </location>
</feature>
<feature type="compositionally biased region" description="Low complexity" evidence="1">
    <location>
        <begin position="1"/>
        <end position="17"/>
    </location>
</feature>
<feature type="region of interest" description="Disordered" evidence="1">
    <location>
        <begin position="297"/>
        <end position="333"/>
    </location>
</feature>
<dbReference type="EMBL" id="JACGCI010000010">
    <property type="protein sequence ID" value="KAF6761150.1"/>
    <property type="molecule type" value="Genomic_DNA"/>
</dbReference>
<dbReference type="AlphaFoldDB" id="A0A8H6MAI9"/>
<keyword evidence="3" id="KW-1185">Reference proteome</keyword>
<accession>A0A8H6MAI9</accession>
<dbReference type="Proteomes" id="UP000521943">
    <property type="component" value="Unassembled WGS sequence"/>
</dbReference>
<name>A0A8H6MAI9_9AGAR</name>
<feature type="compositionally biased region" description="Polar residues" evidence="1">
    <location>
        <begin position="22"/>
        <end position="32"/>
    </location>
</feature>
<feature type="region of interest" description="Disordered" evidence="1">
    <location>
        <begin position="1"/>
        <end position="32"/>
    </location>
</feature>
<organism evidence="2 3">
    <name type="scientific">Ephemerocybe angulata</name>
    <dbReference type="NCBI Taxonomy" id="980116"/>
    <lineage>
        <taxon>Eukaryota</taxon>
        <taxon>Fungi</taxon>
        <taxon>Dikarya</taxon>
        <taxon>Basidiomycota</taxon>
        <taxon>Agaricomycotina</taxon>
        <taxon>Agaricomycetes</taxon>
        <taxon>Agaricomycetidae</taxon>
        <taxon>Agaricales</taxon>
        <taxon>Agaricineae</taxon>
        <taxon>Psathyrellaceae</taxon>
        <taxon>Ephemerocybe</taxon>
    </lineage>
</organism>
<proteinExistence type="predicted"/>
<sequence length="423" mass="45867">MSQPSPSKAPKTPSTSKIQPRPGSSHSQTPGQLSTSYRLLYRGALSLPDSHILLDGLAFVAKLESPTKHVTTSLLENSLALALESMRGRPSLRFQGVVKLADVYMDESACVEMDIHPRALISRIYFENMFCLKPFPANPKDKATQSTLKSDIGIKISLGDSDGPETTQIVVYAHLPPPTPLLNSPSKEVPSLTANPNSPTIQLRVARLTLRPTQKPIRLPRPDDPIPRKPPLTFASNASTSMAHVQTLPMQRVGSLKDLKRVASGSLKGDLKRVASGSFASSSSSSSSAGVNDVFKVPELPRQASGRNLKLGGGKEKEKGKERERDVVDGGDFDGGAVERGNKNTIKKATIAFLAKVKDPAKKDAVFDKNHPDFKEFYGAVYRGVCFAVRGRIRLETVDQGIVERLLKMHTRMYLTGLGPPAA</sequence>
<gene>
    <name evidence="2" type="ORF">DFP72DRAFT_1002989</name>
</gene>